<dbReference type="InterPro" id="IPR006115">
    <property type="entry name" value="6PGDH_NADP-bd"/>
</dbReference>
<dbReference type="Pfam" id="PF14833">
    <property type="entry name" value="NAD_binding_11"/>
    <property type="match status" value="1"/>
</dbReference>
<reference evidence="10" key="1">
    <citation type="submission" date="2022-06" db="EMBL/GenBank/DDBJ databases">
        <title>Rothia sp. isolated from sandalwood seedling.</title>
        <authorList>
            <person name="Tuikhar N."/>
            <person name="Kirdat K."/>
            <person name="Thorat V."/>
            <person name="Swetha P."/>
            <person name="Padma S."/>
            <person name="Sundararaj R."/>
            <person name="Yadav A."/>
        </authorList>
    </citation>
    <scope>NUCLEOTIDE SEQUENCE</scope>
    <source>
        <strain evidence="10">AR01</strain>
    </source>
</reference>
<dbReference type="Proteomes" id="UP001139502">
    <property type="component" value="Unassembled WGS sequence"/>
</dbReference>
<evidence type="ECO:0000256" key="7">
    <source>
        <dbReference type="PIRSR" id="PIRSR000103-1"/>
    </source>
</evidence>
<dbReference type="GO" id="GO:0050661">
    <property type="term" value="F:NADP binding"/>
    <property type="evidence" value="ECO:0007669"/>
    <property type="project" value="InterPro"/>
</dbReference>
<evidence type="ECO:0000256" key="3">
    <source>
        <dbReference type="ARBA" id="ARBA00022456"/>
    </source>
</evidence>
<evidence type="ECO:0000256" key="6">
    <source>
        <dbReference type="ARBA" id="ARBA00074114"/>
    </source>
</evidence>
<feature type="active site" evidence="7">
    <location>
        <position position="173"/>
    </location>
</feature>
<dbReference type="RefSeq" id="WP_254167741.1">
    <property type="nucleotide sequence ID" value="NZ_JANAFB010000034.1"/>
</dbReference>
<accession>A0A9X2HEP0</accession>
<feature type="domain" description="6-phosphogluconate dehydrogenase NADP-binding" evidence="8">
    <location>
        <begin position="2"/>
        <end position="164"/>
    </location>
</feature>
<evidence type="ECO:0000256" key="4">
    <source>
        <dbReference type="ARBA" id="ARBA00023002"/>
    </source>
</evidence>
<dbReference type="SUPFAM" id="SSF48179">
    <property type="entry name" value="6-phosphogluconate dehydrogenase C-terminal domain-like"/>
    <property type="match status" value="1"/>
</dbReference>
<dbReference type="GO" id="GO:0009083">
    <property type="term" value="P:branched-chain amino acid catabolic process"/>
    <property type="evidence" value="ECO:0007669"/>
    <property type="project" value="UniProtKB-KW"/>
</dbReference>
<evidence type="ECO:0000259" key="9">
    <source>
        <dbReference type="Pfam" id="PF14833"/>
    </source>
</evidence>
<dbReference type="GO" id="GO:0051287">
    <property type="term" value="F:NAD binding"/>
    <property type="evidence" value="ECO:0007669"/>
    <property type="project" value="InterPro"/>
</dbReference>
<dbReference type="InterPro" id="IPR011548">
    <property type="entry name" value="HIBADH"/>
</dbReference>
<keyword evidence="3" id="KW-0101">Branched-chain amino acid catabolism</keyword>
<dbReference type="InterPro" id="IPR029154">
    <property type="entry name" value="HIBADH-like_NADP-bd"/>
</dbReference>
<dbReference type="Gene3D" id="1.10.1040.10">
    <property type="entry name" value="N-(1-d-carboxylethyl)-l-norvaline Dehydrogenase, domain 2"/>
    <property type="match status" value="1"/>
</dbReference>
<keyword evidence="4 10" id="KW-0560">Oxidoreductase</keyword>
<dbReference type="PANTHER" id="PTHR22981:SF7">
    <property type="entry name" value="3-HYDROXYISOBUTYRATE DEHYDROGENASE, MITOCHONDRIAL"/>
    <property type="match status" value="1"/>
</dbReference>
<dbReference type="PANTHER" id="PTHR22981">
    <property type="entry name" value="3-HYDROXYISOBUTYRATE DEHYDROGENASE-RELATED"/>
    <property type="match status" value="1"/>
</dbReference>
<dbReference type="FunFam" id="1.10.1040.10:FF:000006">
    <property type="entry name" value="3-hydroxyisobutyrate dehydrogenase"/>
    <property type="match status" value="1"/>
</dbReference>
<sequence length="299" mass="30415">MRIAFLGLGNMGGPMTRNLVAAGHEVVGYDPVEAARRTAEAAGVSISGSGEEAVRGAEVVFTMFPSGAHVLAAYRGEGGAEGLLAAAAPGTLFIDSSTISVDEAREAAGLARDAGHRALDTPVSGGVAGAAAGTLTFMVGGPAEEYEAALPLLEVMGRKIVHCGESGAGQATKACNNMLLAVTMIGASEAFVLGEKLGLSDEVLYEVMSSSAAQCWAVTTNCPVPGPVGTSPANHDYAPGFATALMAKDLGLALAALEATGTRAEFGRAAQRLYEEFKESGHGGLDFSAIIQRIREENA</sequence>
<evidence type="ECO:0000313" key="11">
    <source>
        <dbReference type="Proteomes" id="UP001139502"/>
    </source>
</evidence>
<dbReference type="InterPro" id="IPR015815">
    <property type="entry name" value="HIBADH-related"/>
</dbReference>
<dbReference type="NCBIfam" id="TIGR01692">
    <property type="entry name" value="HIBADH"/>
    <property type="match status" value="1"/>
</dbReference>
<protein>
    <recommendedName>
        <fullName evidence="6">Probable 3-hydroxyisobutyrate dehydrogenase</fullName>
    </recommendedName>
</protein>
<dbReference type="Pfam" id="PF03446">
    <property type="entry name" value="NAD_binding_2"/>
    <property type="match status" value="1"/>
</dbReference>
<proteinExistence type="inferred from homology"/>
<evidence type="ECO:0000256" key="5">
    <source>
        <dbReference type="ARBA" id="ARBA00023027"/>
    </source>
</evidence>
<feature type="domain" description="3-hydroxyisobutyrate dehydrogenase-like NAD-binding" evidence="9">
    <location>
        <begin position="167"/>
        <end position="292"/>
    </location>
</feature>
<name>A0A9X2HEP0_9MICC</name>
<evidence type="ECO:0000256" key="1">
    <source>
        <dbReference type="ARBA" id="ARBA00005023"/>
    </source>
</evidence>
<dbReference type="AlphaFoldDB" id="A0A9X2HEP0"/>
<keyword evidence="11" id="KW-1185">Reference proteome</keyword>
<dbReference type="InterPro" id="IPR008927">
    <property type="entry name" value="6-PGluconate_DH-like_C_sf"/>
</dbReference>
<dbReference type="EMBL" id="JANAFB010000034">
    <property type="protein sequence ID" value="MCP3426710.1"/>
    <property type="molecule type" value="Genomic_DNA"/>
</dbReference>
<gene>
    <name evidence="10" type="primary">mmsB</name>
    <name evidence="10" type="ORF">NBM05_12030</name>
</gene>
<keyword evidence="5" id="KW-0520">NAD</keyword>
<dbReference type="InterPro" id="IPR036291">
    <property type="entry name" value="NAD(P)-bd_dom_sf"/>
</dbReference>
<evidence type="ECO:0000313" key="10">
    <source>
        <dbReference type="EMBL" id="MCP3426710.1"/>
    </source>
</evidence>
<dbReference type="InterPro" id="IPR013328">
    <property type="entry name" value="6PGD_dom2"/>
</dbReference>
<organism evidence="10 11">
    <name type="scientific">Rothia santali</name>
    <dbReference type="NCBI Taxonomy" id="2949643"/>
    <lineage>
        <taxon>Bacteria</taxon>
        <taxon>Bacillati</taxon>
        <taxon>Actinomycetota</taxon>
        <taxon>Actinomycetes</taxon>
        <taxon>Micrococcales</taxon>
        <taxon>Micrococcaceae</taxon>
        <taxon>Rothia</taxon>
    </lineage>
</organism>
<evidence type="ECO:0000256" key="2">
    <source>
        <dbReference type="ARBA" id="ARBA00009080"/>
    </source>
</evidence>
<dbReference type="Gene3D" id="3.40.50.720">
    <property type="entry name" value="NAD(P)-binding Rossmann-like Domain"/>
    <property type="match status" value="1"/>
</dbReference>
<evidence type="ECO:0000259" key="8">
    <source>
        <dbReference type="Pfam" id="PF03446"/>
    </source>
</evidence>
<dbReference type="PIRSF" id="PIRSF000103">
    <property type="entry name" value="HIBADH"/>
    <property type="match status" value="1"/>
</dbReference>
<dbReference type="GO" id="GO:0008442">
    <property type="term" value="F:3-hydroxyisobutyrate dehydrogenase activity"/>
    <property type="evidence" value="ECO:0007669"/>
    <property type="project" value="InterPro"/>
</dbReference>
<comment type="caution">
    <text evidence="10">The sequence shown here is derived from an EMBL/GenBank/DDBJ whole genome shotgun (WGS) entry which is preliminary data.</text>
</comment>
<comment type="similarity">
    <text evidence="2">Belongs to the HIBADH-related family.</text>
</comment>
<comment type="pathway">
    <text evidence="1">Amino-acid degradation.</text>
</comment>
<dbReference type="SUPFAM" id="SSF51735">
    <property type="entry name" value="NAD(P)-binding Rossmann-fold domains"/>
    <property type="match status" value="1"/>
</dbReference>